<sequence>MEDEIDRLVKPLIGKSPFGVEFQICVKLTELMKEAFLLREKSFGEKLAGIKQLVHKAFPINPFEKKEFFDIVQTLHPLSDALDKGAACCRYHSTLFFILGLVSNLGTKHFLHGQIQYRTVYNTVVDGESVYNISTFQESFKDPSKSYIKNMESVFNTPHIHSSDPNEEFFCYEVTNGNPVLHITKKFQALIPQETIERYVQLKKKFGIFE</sequence>
<gene>
    <name evidence="1" type="ORF">Satyrvirus18_3</name>
</gene>
<proteinExistence type="predicted"/>
<dbReference type="EMBL" id="MK072454">
    <property type="protein sequence ID" value="AYV85466.1"/>
    <property type="molecule type" value="Genomic_DNA"/>
</dbReference>
<reference evidence="1" key="1">
    <citation type="submission" date="2018-10" db="EMBL/GenBank/DDBJ databases">
        <title>Hidden diversity of soil giant viruses.</title>
        <authorList>
            <person name="Schulz F."/>
            <person name="Alteio L."/>
            <person name="Goudeau D."/>
            <person name="Ryan E.M."/>
            <person name="Malmstrom R.R."/>
            <person name="Blanchard J."/>
            <person name="Woyke T."/>
        </authorList>
    </citation>
    <scope>NUCLEOTIDE SEQUENCE</scope>
    <source>
        <strain evidence="1">SAV1</strain>
    </source>
</reference>
<name>A0A3G5AE17_9VIRU</name>
<organism evidence="1">
    <name type="scientific">Satyrvirus sp</name>
    <dbReference type="NCBI Taxonomy" id="2487771"/>
    <lineage>
        <taxon>Viruses</taxon>
        <taxon>Varidnaviria</taxon>
        <taxon>Bamfordvirae</taxon>
        <taxon>Nucleocytoviricota</taxon>
        <taxon>Megaviricetes</taxon>
        <taxon>Imitervirales</taxon>
        <taxon>Mimiviridae</taxon>
        <taxon>Megamimivirinae</taxon>
    </lineage>
</organism>
<evidence type="ECO:0000313" key="1">
    <source>
        <dbReference type="EMBL" id="AYV85466.1"/>
    </source>
</evidence>
<protein>
    <submittedName>
        <fullName evidence="1">Uncharacterized protein</fullName>
    </submittedName>
</protein>
<accession>A0A3G5AE17</accession>